<evidence type="ECO:0000313" key="4">
    <source>
        <dbReference type="Proteomes" id="UP000199759"/>
    </source>
</evidence>
<evidence type="ECO:0000259" key="2">
    <source>
        <dbReference type="Pfam" id="PF20061"/>
    </source>
</evidence>
<reference evidence="3 4" key="1">
    <citation type="submission" date="2016-10" db="EMBL/GenBank/DDBJ databases">
        <authorList>
            <person name="de Groot N.N."/>
        </authorList>
    </citation>
    <scope>NUCLEOTIDE SEQUENCE [LARGE SCALE GENOMIC DNA]</scope>
    <source>
        <strain evidence="3 4">DSM 16077</strain>
    </source>
</reference>
<keyword evidence="1" id="KW-1133">Transmembrane helix</keyword>
<keyword evidence="1" id="KW-0472">Membrane</keyword>
<dbReference type="InterPro" id="IPR045594">
    <property type="entry name" value="DUF6460"/>
</dbReference>
<dbReference type="Pfam" id="PF20061">
    <property type="entry name" value="DUF6460"/>
    <property type="match status" value="1"/>
</dbReference>
<dbReference type="EMBL" id="FNHG01000008">
    <property type="protein sequence ID" value="SDM27449.1"/>
    <property type="molecule type" value="Genomic_DNA"/>
</dbReference>
<accession>A0A1G9RW08</accession>
<sequence>MTEHNDTRPDTTTAQPRRSFVQRLLRFAPSDLIRLIFLCVLAGFFLAAFHVNPRRLWVDFFGTLAESWSRFIGFISDSALWAVDYLLLGAVLVVPIWIVVRVVKALRRD</sequence>
<feature type="domain" description="DUF6460" evidence="2">
    <location>
        <begin position="79"/>
        <end position="105"/>
    </location>
</feature>
<feature type="transmembrane region" description="Helical" evidence="1">
    <location>
        <begin position="71"/>
        <end position="100"/>
    </location>
</feature>
<dbReference type="STRING" id="144026.SAMN04488568_10815"/>
<dbReference type="AlphaFoldDB" id="A0A1G9RW08"/>
<protein>
    <recommendedName>
        <fullName evidence="2">DUF6460 domain-containing protein</fullName>
    </recommendedName>
</protein>
<evidence type="ECO:0000313" key="3">
    <source>
        <dbReference type="EMBL" id="SDM27449.1"/>
    </source>
</evidence>
<feature type="transmembrane region" description="Helical" evidence="1">
    <location>
        <begin position="32"/>
        <end position="51"/>
    </location>
</feature>
<dbReference type="RefSeq" id="WP_091769446.1">
    <property type="nucleotide sequence ID" value="NZ_FNHG01000008.1"/>
</dbReference>
<gene>
    <name evidence="3" type="ORF">SAMN04488568_10815</name>
</gene>
<organism evidence="3 4">
    <name type="scientific">Maricaulis salignorans</name>
    <dbReference type="NCBI Taxonomy" id="144026"/>
    <lineage>
        <taxon>Bacteria</taxon>
        <taxon>Pseudomonadati</taxon>
        <taxon>Pseudomonadota</taxon>
        <taxon>Alphaproteobacteria</taxon>
        <taxon>Maricaulales</taxon>
        <taxon>Maricaulaceae</taxon>
        <taxon>Maricaulis</taxon>
    </lineage>
</organism>
<proteinExistence type="predicted"/>
<dbReference type="OrthoDB" id="8480887at2"/>
<name>A0A1G9RW08_9PROT</name>
<evidence type="ECO:0000256" key="1">
    <source>
        <dbReference type="SAM" id="Phobius"/>
    </source>
</evidence>
<dbReference type="Proteomes" id="UP000199759">
    <property type="component" value="Unassembled WGS sequence"/>
</dbReference>
<keyword evidence="1" id="KW-0812">Transmembrane</keyword>
<keyword evidence="4" id="KW-1185">Reference proteome</keyword>